<dbReference type="Proteomes" id="UP000326437">
    <property type="component" value="Unassembled WGS sequence"/>
</dbReference>
<dbReference type="EMBL" id="CABVHO010000273">
    <property type="protein sequence ID" value="VVN73810.1"/>
    <property type="molecule type" value="Genomic_DNA"/>
</dbReference>
<dbReference type="InterPro" id="IPR036683">
    <property type="entry name" value="CO_DH_flav_C_dom_sf"/>
</dbReference>
<evidence type="ECO:0000313" key="3">
    <source>
        <dbReference type="Proteomes" id="UP000326437"/>
    </source>
</evidence>
<dbReference type="SMART" id="SM01092">
    <property type="entry name" value="CO_deh_flav_C"/>
    <property type="match status" value="1"/>
</dbReference>
<feature type="domain" description="CO dehydrogenase flavoprotein C-terminal" evidence="1">
    <location>
        <begin position="12"/>
        <end position="99"/>
    </location>
</feature>
<accession>A0A5E7A597</accession>
<dbReference type="AlphaFoldDB" id="A0A5E7A597"/>
<evidence type="ECO:0000259" key="1">
    <source>
        <dbReference type="SMART" id="SM01092"/>
    </source>
</evidence>
<evidence type="ECO:0000313" key="2">
    <source>
        <dbReference type="EMBL" id="VVN73810.1"/>
    </source>
</evidence>
<gene>
    <name evidence="2" type="ORF">PS685_05188</name>
</gene>
<sequence>MRFPLKREGITYRFREIAMRHGDFAIVSLAAAIGTDQVELGIGGVADRPQRRSLPRGAALPDALNQTAWSLDAQDDVHASAAYRRQLVRELGHQLIEGV</sequence>
<dbReference type="SUPFAM" id="SSF55447">
    <property type="entry name" value="CO dehydrogenase flavoprotein C-terminal domain-like"/>
    <property type="match status" value="1"/>
</dbReference>
<protein>
    <recommendedName>
        <fullName evidence="1">CO dehydrogenase flavoprotein C-terminal domain-containing protein</fullName>
    </recommendedName>
</protein>
<name>A0A5E7A597_PSEFL</name>
<organism evidence="2 3">
    <name type="scientific">Pseudomonas fluorescens</name>
    <dbReference type="NCBI Taxonomy" id="294"/>
    <lineage>
        <taxon>Bacteria</taxon>
        <taxon>Pseudomonadati</taxon>
        <taxon>Pseudomonadota</taxon>
        <taxon>Gammaproteobacteria</taxon>
        <taxon>Pseudomonadales</taxon>
        <taxon>Pseudomonadaceae</taxon>
        <taxon>Pseudomonas</taxon>
    </lineage>
</organism>
<dbReference type="InterPro" id="IPR005107">
    <property type="entry name" value="CO_DH_flav_C"/>
</dbReference>
<reference evidence="2 3" key="1">
    <citation type="submission" date="2019-09" db="EMBL/GenBank/DDBJ databases">
        <authorList>
            <person name="Chandra G."/>
            <person name="Truman W A."/>
        </authorList>
    </citation>
    <scope>NUCLEOTIDE SEQUENCE [LARGE SCALE GENOMIC DNA]</scope>
    <source>
        <strain evidence="2">PS685</strain>
    </source>
</reference>
<proteinExistence type="predicted"/>
<dbReference type="Gene3D" id="3.30.390.50">
    <property type="entry name" value="CO dehydrogenase flavoprotein, C-terminal domain"/>
    <property type="match status" value="1"/>
</dbReference>